<gene>
    <name evidence="3" type="ORF">A7P95_00960</name>
</gene>
<dbReference type="AlphaFoldDB" id="A0A1A9S114"/>
<feature type="transmembrane region" description="Helical" evidence="1">
    <location>
        <begin position="12"/>
        <end position="31"/>
    </location>
</feature>
<dbReference type="RefSeq" id="WP_067589796.1">
    <property type="nucleotide sequence ID" value="NZ_LXSL01000011.1"/>
</dbReference>
<keyword evidence="1" id="KW-0812">Transmembrane</keyword>
<organism evidence="3 4">
    <name type="scientific">Eikenella longinqua</name>
    <dbReference type="NCBI Taxonomy" id="1795827"/>
    <lineage>
        <taxon>Bacteria</taxon>
        <taxon>Pseudomonadati</taxon>
        <taxon>Pseudomonadota</taxon>
        <taxon>Betaproteobacteria</taxon>
        <taxon>Neisseriales</taxon>
        <taxon>Neisseriaceae</taxon>
        <taxon>Eikenella</taxon>
    </lineage>
</organism>
<keyword evidence="4" id="KW-1185">Reference proteome</keyword>
<keyword evidence="1" id="KW-1133">Transmembrane helix</keyword>
<protein>
    <submittedName>
        <fullName evidence="3">Endonuclease</fullName>
    </submittedName>
</protein>
<dbReference type="OrthoDB" id="9796594at2"/>
<dbReference type="Proteomes" id="UP000077885">
    <property type="component" value="Unassembled WGS sequence"/>
</dbReference>
<dbReference type="SUPFAM" id="SSF56219">
    <property type="entry name" value="DNase I-like"/>
    <property type="match status" value="1"/>
</dbReference>
<dbReference type="Pfam" id="PF03372">
    <property type="entry name" value="Exo_endo_phos"/>
    <property type="match status" value="1"/>
</dbReference>
<feature type="transmembrane region" description="Helical" evidence="1">
    <location>
        <begin position="37"/>
        <end position="55"/>
    </location>
</feature>
<keyword evidence="3" id="KW-0378">Hydrolase</keyword>
<evidence type="ECO:0000313" key="3">
    <source>
        <dbReference type="EMBL" id="OAM31101.1"/>
    </source>
</evidence>
<evidence type="ECO:0000259" key="2">
    <source>
        <dbReference type="Pfam" id="PF03372"/>
    </source>
</evidence>
<sequence length="289" mass="31910">MHKILAFLRRRLHLLALLSLAGVIIGQLGGLHWLAELFSHFLPYYAAVFALAALWPQRRWRAVWLGCAAASLLWLAQPFALPSAGQGGSRLVWYNVHLDNPAAAEEGAALLAEGADILALGEINLDDMGWQALREAYPHGCERREHSPFALALWSRAPLAACEVRMLGDYPYIRAQTADGTAVYALHPPPPISSELAAARQAYLAETAAAIAAEPRALAVGDFNSSPFSPLFRRFVHTSGAQPATRYFTPTWQPFFLNIDHVLAKNLAAAVRPLPWRHSDHRALRVEYR</sequence>
<dbReference type="InterPro" id="IPR036691">
    <property type="entry name" value="Endo/exonu/phosph_ase_sf"/>
</dbReference>
<keyword evidence="3" id="KW-0540">Nuclease</keyword>
<name>A0A1A9S114_9NEIS</name>
<evidence type="ECO:0000313" key="4">
    <source>
        <dbReference type="Proteomes" id="UP000077885"/>
    </source>
</evidence>
<evidence type="ECO:0000256" key="1">
    <source>
        <dbReference type="SAM" id="Phobius"/>
    </source>
</evidence>
<keyword evidence="3" id="KW-0255">Endonuclease</keyword>
<accession>A0A1A9S114</accession>
<dbReference type="EMBL" id="LXSL01000011">
    <property type="protein sequence ID" value="OAM31101.1"/>
    <property type="molecule type" value="Genomic_DNA"/>
</dbReference>
<proteinExistence type="predicted"/>
<comment type="caution">
    <text evidence="3">The sequence shown here is derived from an EMBL/GenBank/DDBJ whole genome shotgun (WGS) entry which is preliminary data.</text>
</comment>
<feature type="domain" description="Endonuclease/exonuclease/phosphatase" evidence="2">
    <location>
        <begin position="93"/>
        <end position="281"/>
    </location>
</feature>
<dbReference type="GO" id="GO:0004519">
    <property type="term" value="F:endonuclease activity"/>
    <property type="evidence" value="ECO:0007669"/>
    <property type="project" value="UniProtKB-KW"/>
</dbReference>
<reference evidence="4" key="1">
    <citation type="submission" date="2016-05" db="EMBL/GenBank/DDBJ databases">
        <title>Draft genome of Corynebacterium afermentans subsp. afermentans LCDC 88199T.</title>
        <authorList>
            <person name="Bernier A.-M."/>
            <person name="Bernard K."/>
        </authorList>
    </citation>
    <scope>NUCLEOTIDE SEQUENCE [LARGE SCALE GENOMIC DNA]</scope>
    <source>
        <strain evidence="4">NML02-A-017</strain>
    </source>
</reference>
<keyword evidence="1" id="KW-0472">Membrane</keyword>
<dbReference type="Gene3D" id="3.60.10.10">
    <property type="entry name" value="Endonuclease/exonuclease/phosphatase"/>
    <property type="match status" value="1"/>
</dbReference>
<dbReference type="STRING" id="1795827.A7P95_00960"/>
<feature type="transmembrane region" description="Helical" evidence="1">
    <location>
        <begin position="62"/>
        <end position="81"/>
    </location>
</feature>
<dbReference type="InterPro" id="IPR005135">
    <property type="entry name" value="Endo/exonuclease/phosphatase"/>
</dbReference>